<dbReference type="RefSeq" id="XP_001747310.1">
    <property type="nucleotide sequence ID" value="XM_001747258.1"/>
</dbReference>
<dbReference type="EMBL" id="CH991557">
    <property type="protein sequence ID" value="EDQ87777.1"/>
    <property type="molecule type" value="Genomic_DNA"/>
</dbReference>
<dbReference type="PROSITE" id="PS51914">
    <property type="entry name" value="MRH"/>
    <property type="match status" value="2"/>
</dbReference>
<keyword evidence="9" id="KW-1185">Reference proteome</keyword>
<dbReference type="FunCoup" id="A9V3V7">
    <property type="interactions" value="1052"/>
</dbReference>
<evidence type="ECO:0000259" key="7">
    <source>
        <dbReference type="PROSITE" id="PS51914"/>
    </source>
</evidence>
<protein>
    <recommendedName>
        <fullName evidence="7">MRH domain-containing protein</fullName>
    </recommendedName>
</protein>
<dbReference type="InterPro" id="IPR009011">
    <property type="entry name" value="Man6P_isomerase_rcpt-bd_dom_sf"/>
</dbReference>
<dbReference type="InterPro" id="IPR044865">
    <property type="entry name" value="MRH_dom"/>
</dbReference>
<organism evidence="8 9">
    <name type="scientific">Monosiga brevicollis</name>
    <name type="common">Choanoflagellate</name>
    <dbReference type="NCBI Taxonomy" id="81824"/>
    <lineage>
        <taxon>Eukaryota</taxon>
        <taxon>Choanoflagellata</taxon>
        <taxon>Craspedida</taxon>
        <taxon>Salpingoecidae</taxon>
        <taxon>Monosiga</taxon>
    </lineage>
</organism>
<feature type="compositionally biased region" description="Acidic residues" evidence="5">
    <location>
        <begin position="295"/>
        <end position="306"/>
    </location>
</feature>
<dbReference type="SUPFAM" id="SSF50911">
    <property type="entry name" value="Mannose 6-phosphate receptor domain"/>
    <property type="match status" value="2"/>
</dbReference>
<sequence length="501" mass="57064">MWSPRQRGWCHGTAVALVVLVAMGRPWAGASGHALPNPFDPDVVTIMTADRERYRCQLPQRKVVENVGDMSSSESQDLLVGSDAAHPAQLLSVFGDTCVYRLEPYWTYEFCFGKHVRQYHEETYTSGQKKKLKVTEYFLGRAPTQAPLSEPPVSGTMLVEDDKSKYYSEEYGHGDTCDLTGEPRVTEVRFVCNPEQTHVFLELSETTTCRYQALIATSHLCDHADFVELEAPVSPIHCVPEPDSPEQPVALQHMMAQEQSYREEAMLRVSQEREAAMRQHQHLRRAALAAAAASAEEEEEEEDHGDGEESREASGRRPQLPSSEESPFKRRASSRRKPSEEASESNRPPSSKPYDPNLMKKLVRGSSCYHGGGSGWWRFEFCPLRHVRQYHAHQDGRKDYIVLGTWDERGHVLEWNDRQPTTSKRRMFTHYYMDGDICELTNSPRRVDIRFVCSATMDKGSVVLALEERKTCEYLLTVRSEAVCEMMPLLDEHDIPRLPAH</sequence>
<dbReference type="GO" id="GO:0005788">
    <property type="term" value="C:endoplasmic reticulum lumen"/>
    <property type="evidence" value="ECO:0000318"/>
    <property type="project" value="GO_Central"/>
</dbReference>
<dbReference type="PANTHER" id="PTHR15414:SF0">
    <property type="entry name" value="ENDOPLASMIC RETICULUM LECTIN 1"/>
    <property type="match status" value="1"/>
</dbReference>
<evidence type="ECO:0000256" key="4">
    <source>
        <dbReference type="ARBA" id="ARBA00023157"/>
    </source>
</evidence>
<dbReference type="OMA" id="HGKDDIY"/>
<dbReference type="AlphaFoldDB" id="A9V3V7"/>
<evidence type="ECO:0000313" key="8">
    <source>
        <dbReference type="EMBL" id="EDQ87777.1"/>
    </source>
</evidence>
<dbReference type="Gene3D" id="2.70.130.10">
    <property type="entry name" value="Mannose-6-phosphate receptor binding domain"/>
    <property type="match status" value="2"/>
</dbReference>
<evidence type="ECO:0000256" key="2">
    <source>
        <dbReference type="ARBA" id="ARBA00022729"/>
    </source>
</evidence>
<evidence type="ECO:0000256" key="5">
    <source>
        <dbReference type="SAM" id="MobiDB-lite"/>
    </source>
</evidence>
<feature type="signal peptide" evidence="6">
    <location>
        <begin position="1"/>
        <end position="24"/>
    </location>
</feature>
<proteinExistence type="predicted"/>
<evidence type="ECO:0000256" key="1">
    <source>
        <dbReference type="ARBA" id="ARBA00004240"/>
    </source>
</evidence>
<dbReference type="PANTHER" id="PTHR15414">
    <property type="entry name" value="OS-9-RELATED"/>
    <property type="match status" value="1"/>
</dbReference>
<dbReference type="Pfam" id="PF07915">
    <property type="entry name" value="PRKCSH"/>
    <property type="match status" value="2"/>
</dbReference>
<dbReference type="STRING" id="81824.A9V3V7"/>
<keyword evidence="2 6" id="KW-0732">Signal</keyword>
<reference evidence="8 9" key="1">
    <citation type="journal article" date="2008" name="Nature">
        <title>The genome of the choanoflagellate Monosiga brevicollis and the origin of metazoans.</title>
        <authorList>
            <consortium name="JGI Sequencing"/>
            <person name="King N."/>
            <person name="Westbrook M.J."/>
            <person name="Young S.L."/>
            <person name="Kuo A."/>
            <person name="Abedin M."/>
            <person name="Chapman J."/>
            <person name="Fairclough S."/>
            <person name="Hellsten U."/>
            <person name="Isogai Y."/>
            <person name="Letunic I."/>
            <person name="Marr M."/>
            <person name="Pincus D."/>
            <person name="Putnam N."/>
            <person name="Rokas A."/>
            <person name="Wright K.J."/>
            <person name="Zuzow R."/>
            <person name="Dirks W."/>
            <person name="Good M."/>
            <person name="Goodstein D."/>
            <person name="Lemons D."/>
            <person name="Li W."/>
            <person name="Lyons J.B."/>
            <person name="Morris A."/>
            <person name="Nichols S."/>
            <person name="Richter D.J."/>
            <person name="Salamov A."/>
            <person name="Bork P."/>
            <person name="Lim W.A."/>
            <person name="Manning G."/>
            <person name="Miller W.T."/>
            <person name="McGinnis W."/>
            <person name="Shapiro H."/>
            <person name="Tjian R."/>
            <person name="Grigoriev I.V."/>
            <person name="Rokhsar D."/>
        </authorList>
    </citation>
    <scope>NUCLEOTIDE SEQUENCE [LARGE SCALE GENOMIC DNA]</scope>
    <source>
        <strain evidence="9">MX1 / ATCC 50154</strain>
    </source>
</reference>
<gene>
    <name evidence="8" type="ORF">MONBRDRAFT_26903</name>
</gene>
<feature type="domain" description="MRH" evidence="7">
    <location>
        <begin position="96"/>
        <end position="223"/>
    </location>
</feature>
<comment type="subcellular location">
    <subcellularLocation>
        <location evidence="1">Endoplasmic reticulum</location>
    </subcellularLocation>
</comment>
<feature type="chain" id="PRO_5002742648" description="MRH domain-containing protein" evidence="6">
    <location>
        <begin position="25"/>
        <end position="501"/>
    </location>
</feature>
<accession>A9V3V7</accession>
<feature type="domain" description="MRH" evidence="7">
    <location>
        <begin position="366"/>
        <end position="486"/>
    </location>
</feature>
<dbReference type="InterPro" id="IPR012913">
    <property type="entry name" value="OS9-like_dom"/>
</dbReference>
<dbReference type="FunFam" id="2.70.130.10:FF:000001">
    <property type="entry name" value="Endoplasmic reticulum lectin 1"/>
    <property type="match status" value="1"/>
</dbReference>
<dbReference type="GO" id="GO:0030968">
    <property type="term" value="P:endoplasmic reticulum unfolded protein response"/>
    <property type="evidence" value="ECO:0007669"/>
    <property type="project" value="InterPro"/>
</dbReference>
<keyword evidence="3" id="KW-0256">Endoplasmic reticulum</keyword>
<dbReference type="GO" id="GO:0030970">
    <property type="term" value="P:retrograde protein transport, ER to cytosol"/>
    <property type="evidence" value="ECO:0000318"/>
    <property type="project" value="GO_Central"/>
</dbReference>
<dbReference type="InterPro" id="IPR045149">
    <property type="entry name" value="OS-9-like"/>
</dbReference>
<keyword evidence="4" id="KW-1015">Disulfide bond</keyword>
<dbReference type="Proteomes" id="UP000001357">
    <property type="component" value="Unassembled WGS sequence"/>
</dbReference>
<dbReference type="InParanoid" id="A9V3V7"/>
<dbReference type="KEGG" id="mbr:MONBRDRAFT_26903"/>
<feature type="region of interest" description="Disordered" evidence="5">
    <location>
        <begin position="273"/>
        <end position="358"/>
    </location>
</feature>
<dbReference type="GeneID" id="5892627"/>
<evidence type="ECO:0000313" key="9">
    <source>
        <dbReference type="Proteomes" id="UP000001357"/>
    </source>
</evidence>
<evidence type="ECO:0000256" key="3">
    <source>
        <dbReference type="ARBA" id="ARBA00022824"/>
    </source>
</evidence>
<evidence type="ECO:0000256" key="6">
    <source>
        <dbReference type="SAM" id="SignalP"/>
    </source>
</evidence>
<name>A9V3V7_MONBE</name>
<dbReference type="eggNOG" id="KOG3394">
    <property type="taxonomic scope" value="Eukaryota"/>
</dbReference>